<feature type="region of interest" description="Disordered" evidence="1">
    <location>
        <begin position="122"/>
        <end position="142"/>
    </location>
</feature>
<name>A0ABX6US86_9BRAD</name>
<keyword evidence="3" id="KW-1185">Reference proteome</keyword>
<dbReference type="GO" id="GO:0016787">
    <property type="term" value="F:hydrolase activity"/>
    <property type="evidence" value="ECO:0007669"/>
    <property type="project" value="UniProtKB-KW"/>
</dbReference>
<organism evidence="2 3">
    <name type="scientific">Bradyrhizobium guangdongense</name>
    <dbReference type="NCBI Taxonomy" id="1325090"/>
    <lineage>
        <taxon>Bacteria</taxon>
        <taxon>Pseudomonadati</taxon>
        <taxon>Pseudomonadota</taxon>
        <taxon>Alphaproteobacteria</taxon>
        <taxon>Hyphomicrobiales</taxon>
        <taxon>Nitrobacteraceae</taxon>
        <taxon>Bradyrhizobium</taxon>
    </lineage>
</organism>
<reference evidence="2 3" key="1">
    <citation type="submission" date="2018-06" db="EMBL/GenBank/DDBJ databases">
        <title>Comparative genomics of rhizobia nodulating Arachis hypogaea in China.</title>
        <authorList>
            <person name="Li Y."/>
        </authorList>
    </citation>
    <scope>NUCLEOTIDE SEQUENCE [LARGE SCALE GENOMIC DNA]</scope>
    <source>
        <strain evidence="2 3">CCBAU 51658</strain>
    </source>
</reference>
<keyword evidence="2" id="KW-0378">Hydrolase</keyword>
<feature type="compositionally biased region" description="Polar residues" evidence="1">
    <location>
        <begin position="78"/>
        <end position="92"/>
    </location>
</feature>
<dbReference type="Proteomes" id="UP000593880">
    <property type="component" value="Chromosome"/>
</dbReference>
<gene>
    <name evidence="2" type="ORF">XH86_15975</name>
</gene>
<evidence type="ECO:0000256" key="1">
    <source>
        <dbReference type="SAM" id="MobiDB-lite"/>
    </source>
</evidence>
<proteinExistence type="predicted"/>
<dbReference type="SUPFAM" id="SSF53474">
    <property type="entry name" value="alpha/beta-Hydrolases"/>
    <property type="match status" value="1"/>
</dbReference>
<protein>
    <submittedName>
        <fullName evidence="2">Alpha/beta hydrolase</fullName>
    </submittedName>
</protein>
<accession>A0ABX6US86</accession>
<sequence>MDVTWGHGWMVGAVPKLKANMRADRAETSGARGRALRIALISGLVPLSLTLVQCGQSPNPTALAAGSQANVQVVAKTNPQASNPQANRQAASGDTFEDRFPAPQFKERFPSASESFLQRQMSDFSPKRAVQQQPQPEQASYKVASLEPQIPYKRPPREDLTTLVSMKSSAFPYFGNNPASDAPFLNISKGDRRGHRSFSGRVFWQDETYNDSRVLVHVPEHFDVRKPGVIVVFFHGNGATLERDVRDRQLVPQQITASGANAVLLAPQMAVDAADSSAGKFWQPGGLKRFMEESANHLARLTGDPNSARAFANMPIVIVGYSGGFLPTAWSLEVGGISDRVRGVVLLDAVYGEMDKFASWIESHRSGFFVSSYTHYTARRDHELMSMLRQKGISVSEDMDGPLRPGSVVFVETGDGITHRDYVNRAWTQYPLKDVLVKMSATPALALARVASTASSASNR</sequence>
<evidence type="ECO:0000313" key="3">
    <source>
        <dbReference type="Proteomes" id="UP000593880"/>
    </source>
</evidence>
<dbReference type="EMBL" id="CP030057">
    <property type="protein sequence ID" value="QOZ63786.1"/>
    <property type="molecule type" value="Genomic_DNA"/>
</dbReference>
<dbReference type="InterPro" id="IPR029058">
    <property type="entry name" value="AB_hydrolase_fold"/>
</dbReference>
<evidence type="ECO:0000313" key="2">
    <source>
        <dbReference type="EMBL" id="QOZ63786.1"/>
    </source>
</evidence>
<feature type="region of interest" description="Disordered" evidence="1">
    <location>
        <begin position="78"/>
        <end position="100"/>
    </location>
</feature>